<dbReference type="VEuPathDB" id="FungiDB:PC110_g16685"/>
<evidence type="ECO:0000313" key="3">
    <source>
        <dbReference type="EMBL" id="KAG2916901.1"/>
    </source>
</evidence>
<evidence type="ECO:0000313" key="4">
    <source>
        <dbReference type="EMBL" id="KAG2971279.1"/>
    </source>
</evidence>
<sequence>MAEQSDIPDGQLDVYHGAYPLWKYLLELFDINIVDVCPRVSKDEPVLKTEFGNFAVRTVDLPSENKLPPTHNNDVIFLVNSINVVFESLKAGIESDGAKILQSYRFKLDKWHNLYLTTDDESEIPLSSKALKVVKLEDPAE</sequence>
<dbReference type="Proteomes" id="UP000774804">
    <property type="component" value="Unassembled WGS sequence"/>
</dbReference>
<evidence type="ECO:0000313" key="6">
    <source>
        <dbReference type="EMBL" id="RAW26910.1"/>
    </source>
</evidence>
<name>A0A329RRF5_9STRA</name>
<dbReference type="Proteomes" id="UP000760860">
    <property type="component" value="Unassembled WGS sequence"/>
</dbReference>
<dbReference type="EMBL" id="RCML01000678">
    <property type="protein sequence ID" value="KAG2971279.1"/>
    <property type="molecule type" value="Genomic_DNA"/>
</dbReference>
<keyword evidence="7" id="KW-1185">Reference proteome</keyword>
<dbReference type="Proteomes" id="UP000697107">
    <property type="component" value="Unassembled WGS sequence"/>
</dbReference>
<dbReference type="Proteomes" id="UP000251314">
    <property type="component" value="Unassembled WGS sequence"/>
</dbReference>
<evidence type="ECO:0000313" key="5">
    <source>
        <dbReference type="EMBL" id="KAG3214265.1"/>
    </source>
</evidence>
<comment type="caution">
    <text evidence="6">The sequence shown here is derived from an EMBL/GenBank/DDBJ whole genome shotgun (WGS) entry which is preliminary data.</text>
</comment>
<evidence type="ECO:0000313" key="1">
    <source>
        <dbReference type="EMBL" id="KAG2850750.1"/>
    </source>
</evidence>
<dbReference type="EMBL" id="RCMG01000659">
    <property type="protein sequence ID" value="KAG2850750.1"/>
    <property type="molecule type" value="Genomic_DNA"/>
</dbReference>
<dbReference type="EMBL" id="RCMI01000671">
    <property type="protein sequence ID" value="KAG2901278.1"/>
    <property type="molecule type" value="Genomic_DNA"/>
</dbReference>
<dbReference type="EMBL" id="RCMK01000671">
    <property type="protein sequence ID" value="KAG2916901.1"/>
    <property type="molecule type" value="Genomic_DNA"/>
</dbReference>
<dbReference type="EMBL" id="RCMV01000655">
    <property type="protein sequence ID" value="KAG3214265.1"/>
    <property type="molecule type" value="Genomic_DNA"/>
</dbReference>
<accession>A0A329RRF5</accession>
<dbReference type="OrthoDB" id="10579063at2759"/>
<evidence type="ECO:0000313" key="7">
    <source>
        <dbReference type="Proteomes" id="UP000251314"/>
    </source>
</evidence>
<reference evidence="1" key="2">
    <citation type="submission" date="2018-10" db="EMBL/GenBank/DDBJ databases">
        <title>Effector identification in a new, highly contiguous assembly of the strawberry crown rot pathogen Phytophthora cactorum.</title>
        <authorList>
            <person name="Armitage A.D."/>
            <person name="Nellist C.F."/>
            <person name="Bates H."/>
            <person name="Vickerstaff R.J."/>
            <person name="Harrison R.J."/>
        </authorList>
    </citation>
    <scope>NUCLEOTIDE SEQUENCE</scope>
    <source>
        <strain evidence="1">15-7</strain>
        <strain evidence="2">4032</strain>
        <strain evidence="3">4040</strain>
        <strain evidence="4">P415</strain>
        <strain evidence="5">P421</strain>
    </source>
</reference>
<dbReference type="EMBL" id="MJFZ01000606">
    <property type="protein sequence ID" value="RAW26910.1"/>
    <property type="molecule type" value="Genomic_DNA"/>
</dbReference>
<protein>
    <submittedName>
        <fullName evidence="6">Uncharacterized protein</fullName>
    </submittedName>
</protein>
<dbReference type="Proteomes" id="UP000735874">
    <property type="component" value="Unassembled WGS sequence"/>
</dbReference>
<reference evidence="6 7" key="1">
    <citation type="submission" date="2018-01" db="EMBL/GenBank/DDBJ databases">
        <title>Draft genome of the strawberry crown rot pathogen Phytophthora cactorum.</title>
        <authorList>
            <person name="Armitage A.D."/>
            <person name="Lysoe E."/>
            <person name="Nellist C.F."/>
            <person name="Harrison R.J."/>
            <person name="Brurberg M.B."/>
        </authorList>
    </citation>
    <scope>NUCLEOTIDE SEQUENCE [LARGE SCALE GENOMIC DNA]</scope>
    <source>
        <strain evidence="6 7">10300</strain>
    </source>
</reference>
<dbReference type="AlphaFoldDB" id="A0A329RRF5"/>
<dbReference type="Proteomes" id="UP000736787">
    <property type="component" value="Unassembled WGS sequence"/>
</dbReference>
<proteinExistence type="predicted"/>
<gene>
    <name evidence="6" type="ORF">PC110_g16685</name>
    <name evidence="1" type="ORF">PC113_g16511</name>
    <name evidence="2" type="ORF">PC115_g15927</name>
    <name evidence="3" type="ORF">PC117_g17595</name>
    <name evidence="4" type="ORF">PC118_g16385</name>
    <name evidence="5" type="ORF">PC129_g14828</name>
</gene>
<evidence type="ECO:0000313" key="2">
    <source>
        <dbReference type="EMBL" id="KAG2901278.1"/>
    </source>
</evidence>
<organism evidence="6 7">
    <name type="scientific">Phytophthora cactorum</name>
    <dbReference type="NCBI Taxonomy" id="29920"/>
    <lineage>
        <taxon>Eukaryota</taxon>
        <taxon>Sar</taxon>
        <taxon>Stramenopiles</taxon>
        <taxon>Oomycota</taxon>
        <taxon>Peronosporomycetes</taxon>
        <taxon>Peronosporales</taxon>
        <taxon>Peronosporaceae</taxon>
        <taxon>Phytophthora</taxon>
    </lineage>
</organism>